<dbReference type="PANTHER" id="PTHR21137">
    <property type="entry name" value="ODORANT RECEPTOR"/>
    <property type="match status" value="1"/>
</dbReference>
<evidence type="ECO:0000256" key="3">
    <source>
        <dbReference type="ARBA" id="ARBA00022606"/>
    </source>
</evidence>
<evidence type="ECO:0000313" key="11">
    <source>
        <dbReference type="EMBL" id="KAK0173644.1"/>
    </source>
</evidence>
<evidence type="ECO:0000256" key="9">
    <source>
        <dbReference type="ARBA" id="ARBA00023224"/>
    </source>
</evidence>
<comment type="similarity">
    <text evidence="10">Belongs to the insect chemoreceptor superfamily. Heteromeric odorant receptor channel (TC 1.A.69) family.</text>
</comment>
<evidence type="ECO:0000256" key="2">
    <source>
        <dbReference type="ARBA" id="ARBA00022475"/>
    </source>
</evidence>
<keyword evidence="3 10" id="KW-0716">Sensory transduction</keyword>
<comment type="caution">
    <text evidence="10">Lacks conserved residue(s) required for the propagation of feature annotation.</text>
</comment>
<dbReference type="PANTHER" id="PTHR21137:SF35">
    <property type="entry name" value="ODORANT RECEPTOR 19A-RELATED"/>
    <property type="match status" value="1"/>
</dbReference>
<comment type="caution">
    <text evidence="11">The sequence shown here is derived from an EMBL/GenBank/DDBJ whole genome shotgun (WGS) entry which is preliminary data.</text>
</comment>
<accession>A0AA39FQS0</accession>
<keyword evidence="2" id="KW-1003">Cell membrane</keyword>
<evidence type="ECO:0000256" key="6">
    <source>
        <dbReference type="ARBA" id="ARBA00022989"/>
    </source>
</evidence>
<reference evidence="11" key="1">
    <citation type="journal article" date="2023" name="bioRxiv">
        <title>Scaffold-level genome assemblies of two parasitoid biocontrol wasps reveal the parthenogenesis mechanism and an associated novel virus.</title>
        <authorList>
            <person name="Inwood S."/>
            <person name="Skelly J."/>
            <person name="Guhlin J."/>
            <person name="Harrop T."/>
            <person name="Goldson S."/>
            <person name="Dearden P."/>
        </authorList>
    </citation>
    <scope>NUCLEOTIDE SEQUENCE</scope>
    <source>
        <strain evidence="11">Irish</strain>
        <tissue evidence="11">Whole body</tissue>
    </source>
</reference>
<dbReference type="Pfam" id="PF02949">
    <property type="entry name" value="7tm_6"/>
    <property type="match status" value="1"/>
</dbReference>
<dbReference type="InterPro" id="IPR004117">
    <property type="entry name" value="7tm6_olfct_rcpt"/>
</dbReference>
<evidence type="ECO:0000256" key="5">
    <source>
        <dbReference type="ARBA" id="ARBA00022725"/>
    </source>
</evidence>
<evidence type="ECO:0000313" key="12">
    <source>
        <dbReference type="Proteomes" id="UP001168990"/>
    </source>
</evidence>
<comment type="subcellular location">
    <subcellularLocation>
        <location evidence="1 10">Cell membrane</location>
        <topology evidence="1 10">Multi-pass membrane protein</topology>
    </subcellularLocation>
</comment>
<dbReference type="GO" id="GO:0005549">
    <property type="term" value="F:odorant binding"/>
    <property type="evidence" value="ECO:0007669"/>
    <property type="project" value="InterPro"/>
</dbReference>
<dbReference type="GO" id="GO:0004984">
    <property type="term" value="F:olfactory receptor activity"/>
    <property type="evidence" value="ECO:0007669"/>
    <property type="project" value="InterPro"/>
</dbReference>
<keyword evidence="6 10" id="KW-1133">Transmembrane helix</keyword>
<dbReference type="EMBL" id="JAQQBS010000002">
    <property type="protein sequence ID" value="KAK0173644.1"/>
    <property type="molecule type" value="Genomic_DNA"/>
</dbReference>
<feature type="transmembrane region" description="Helical" evidence="10">
    <location>
        <begin position="90"/>
        <end position="111"/>
    </location>
</feature>
<keyword evidence="4 10" id="KW-0812">Transmembrane</keyword>
<keyword evidence="7 10" id="KW-0472">Membrane</keyword>
<gene>
    <name evidence="11" type="ORF">PV328_006810</name>
</gene>
<sequence length="418" mass="48258">MDIKVLLRKRSKCISEVTLQNLKIVNEESAERALKVTRWQLKLLGIWPLYSKSSNFDYILTKFIITICTFLLIFILIPGCLFTYLEIEDLNMRIKLTGVISFCIMGILKYYSLLSQRKYIADCIEHIIFDWKKITSIDDRIVAINYAEFGRWGSIICAIFMYSSGMFYAIILPCVALIDQNEQNITIKPLAYPSYYLWIDPQEDVTYTIIFFLHCCCALVMHSITSTACSVAVVFAMHACGQLKIVTSPLKNLVNEPFRHRRLDKILPNIIQHHTNTLRFIDNMKIILNRICLVEVGGCTINICFLGYDFLLEWNDSDAIAILTYIILLTSFTFNIFLFCYIGDILTDECQKVGDAAYMIDWYKMSSKNQQQLLLIFMTSQNPVTITAEKFIDLSLPNFCAIIRTSAAYLSFLRKCME</sequence>
<protein>
    <recommendedName>
        <fullName evidence="10">Odorant receptor</fullName>
    </recommendedName>
</protein>
<feature type="transmembrane region" description="Helical" evidence="10">
    <location>
        <begin position="205"/>
        <end position="235"/>
    </location>
</feature>
<feature type="transmembrane region" description="Helical" evidence="10">
    <location>
        <begin position="287"/>
        <end position="308"/>
    </location>
</feature>
<dbReference type="AlphaFoldDB" id="A0AA39FQS0"/>
<feature type="transmembrane region" description="Helical" evidence="10">
    <location>
        <begin position="320"/>
        <end position="342"/>
    </location>
</feature>
<keyword evidence="9 10" id="KW-0807">Transducer</keyword>
<keyword evidence="5 10" id="KW-0552">Olfaction</keyword>
<dbReference type="GO" id="GO:0005886">
    <property type="term" value="C:plasma membrane"/>
    <property type="evidence" value="ECO:0007669"/>
    <property type="project" value="UniProtKB-SubCell"/>
</dbReference>
<keyword evidence="8 10" id="KW-0675">Receptor</keyword>
<dbReference type="Proteomes" id="UP001168990">
    <property type="component" value="Unassembled WGS sequence"/>
</dbReference>
<evidence type="ECO:0000256" key="10">
    <source>
        <dbReference type="RuleBase" id="RU351113"/>
    </source>
</evidence>
<keyword evidence="12" id="KW-1185">Reference proteome</keyword>
<proteinExistence type="inferred from homology"/>
<evidence type="ECO:0000256" key="1">
    <source>
        <dbReference type="ARBA" id="ARBA00004651"/>
    </source>
</evidence>
<evidence type="ECO:0000256" key="8">
    <source>
        <dbReference type="ARBA" id="ARBA00023170"/>
    </source>
</evidence>
<evidence type="ECO:0000256" key="7">
    <source>
        <dbReference type="ARBA" id="ARBA00023136"/>
    </source>
</evidence>
<feature type="transmembrane region" description="Helical" evidence="10">
    <location>
        <begin position="155"/>
        <end position="178"/>
    </location>
</feature>
<evidence type="ECO:0000256" key="4">
    <source>
        <dbReference type="ARBA" id="ARBA00022692"/>
    </source>
</evidence>
<organism evidence="11 12">
    <name type="scientific">Microctonus aethiopoides</name>
    <dbReference type="NCBI Taxonomy" id="144406"/>
    <lineage>
        <taxon>Eukaryota</taxon>
        <taxon>Metazoa</taxon>
        <taxon>Ecdysozoa</taxon>
        <taxon>Arthropoda</taxon>
        <taxon>Hexapoda</taxon>
        <taxon>Insecta</taxon>
        <taxon>Pterygota</taxon>
        <taxon>Neoptera</taxon>
        <taxon>Endopterygota</taxon>
        <taxon>Hymenoptera</taxon>
        <taxon>Apocrita</taxon>
        <taxon>Ichneumonoidea</taxon>
        <taxon>Braconidae</taxon>
        <taxon>Euphorinae</taxon>
        <taxon>Microctonus</taxon>
    </lineage>
</organism>
<name>A0AA39FQS0_9HYME</name>
<feature type="transmembrane region" description="Helical" evidence="10">
    <location>
        <begin position="59"/>
        <end position="84"/>
    </location>
</feature>
<dbReference type="GO" id="GO:0007165">
    <property type="term" value="P:signal transduction"/>
    <property type="evidence" value="ECO:0007669"/>
    <property type="project" value="UniProtKB-KW"/>
</dbReference>
<reference evidence="11" key="2">
    <citation type="submission" date="2023-03" db="EMBL/GenBank/DDBJ databases">
        <authorList>
            <person name="Inwood S.N."/>
            <person name="Skelly J.G."/>
            <person name="Guhlin J."/>
            <person name="Harrop T.W.R."/>
            <person name="Goldson S.G."/>
            <person name="Dearden P.K."/>
        </authorList>
    </citation>
    <scope>NUCLEOTIDE SEQUENCE</scope>
    <source>
        <strain evidence="11">Irish</strain>
        <tissue evidence="11">Whole body</tissue>
    </source>
</reference>